<sequence>MKVILLKDIPGMGKANEVKEVSDGYARNYLIPKGLARPATEGEIKKIENERALKEHREDLMRKRSEEILKQLQRKVHRIEVKAGAGGKLFGALTGVALAEILSDSVGTQIDKRWIELEKPIKEIGLYDVKLRLPGGVKGTVKVEVIAEQKE</sequence>
<dbReference type="Gene3D" id="3.40.5.10">
    <property type="entry name" value="Ribosomal protein L9, N-terminal domain"/>
    <property type="match status" value="1"/>
</dbReference>
<reference evidence="9 10" key="1">
    <citation type="submission" date="2014-01" db="EMBL/GenBank/DDBJ databases">
        <title>Genome sequencing of Thermotog hypogea.</title>
        <authorList>
            <person name="Zhang X."/>
            <person name="Alvare G."/>
            <person name="Fristensky B."/>
            <person name="Chen L."/>
            <person name="Suen T."/>
            <person name="Chen Q."/>
            <person name="Ma K."/>
        </authorList>
    </citation>
    <scope>NUCLEOTIDE SEQUENCE [LARGE SCALE GENOMIC DNA]</scope>
    <source>
        <strain evidence="9 10">DSM 11164</strain>
    </source>
</reference>
<name>A0A0X1KTP0_9THEM</name>
<evidence type="ECO:0000256" key="1">
    <source>
        <dbReference type="ARBA" id="ARBA00010605"/>
    </source>
</evidence>
<dbReference type="HAMAP" id="MF_00503">
    <property type="entry name" value="Ribosomal_bL9"/>
    <property type="match status" value="1"/>
</dbReference>
<dbReference type="InterPro" id="IPR020594">
    <property type="entry name" value="Ribosomal_bL9_bac/chp"/>
</dbReference>
<dbReference type="GO" id="GO:0005840">
    <property type="term" value="C:ribosome"/>
    <property type="evidence" value="ECO:0007669"/>
    <property type="project" value="UniProtKB-KW"/>
</dbReference>
<keyword evidence="5 7" id="KW-0687">Ribonucleoprotein</keyword>
<evidence type="ECO:0000259" key="8">
    <source>
        <dbReference type="PROSITE" id="PS00651"/>
    </source>
</evidence>
<dbReference type="InterPro" id="IPR020069">
    <property type="entry name" value="Ribosomal_bL9_C"/>
</dbReference>
<dbReference type="AlphaFoldDB" id="A0A0X1KTP0"/>
<evidence type="ECO:0000256" key="7">
    <source>
        <dbReference type="HAMAP-Rule" id="MF_00503"/>
    </source>
</evidence>
<keyword evidence="3 7" id="KW-0694">RNA-binding</keyword>
<dbReference type="SUPFAM" id="SSF55653">
    <property type="entry name" value="Ribosomal protein L9 C-domain"/>
    <property type="match status" value="1"/>
</dbReference>
<dbReference type="PATRIC" id="fig|1123384.7.peg.2172"/>
<dbReference type="Pfam" id="PF01281">
    <property type="entry name" value="Ribosomal_L9_N"/>
    <property type="match status" value="1"/>
</dbReference>
<dbReference type="Pfam" id="PF03948">
    <property type="entry name" value="Ribosomal_L9_C"/>
    <property type="match status" value="1"/>
</dbReference>
<organism evidence="9 10">
    <name type="scientific">Pseudothermotoga hypogea DSM 11164 = NBRC 106472</name>
    <dbReference type="NCBI Taxonomy" id="1123384"/>
    <lineage>
        <taxon>Bacteria</taxon>
        <taxon>Thermotogati</taxon>
        <taxon>Thermotogota</taxon>
        <taxon>Thermotogae</taxon>
        <taxon>Thermotogales</taxon>
        <taxon>Thermotogaceae</taxon>
        <taxon>Pseudothermotoga</taxon>
    </lineage>
</organism>
<evidence type="ECO:0000256" key="2">
    <source>
        <dbReference type="ARBA" id="ARBA00022730"/>
    </source>
</evidence>
<dbReference type="GO" id="GO:0003735">
    <property type="term" value="F:structural constituent of ribosome"/>
    <property type="evidence" value="ECO:0007669"/>
    <property type="project" value="InterPro"/>
</dbReference>
<dbReference type="STRING" id="1123384.AJ81_10860"/>
<evidence type="ECO:0000313" key="10">
    <source>
        <dbReference type="Proteomes" id="UP000077469"/>
    </source>
</evidence>
<accession>A0A0X1KTP0</accession>
<dbReference type="GO" id="GO:1990904">
    <property type="term" value="C:ribonucleoprotein complex"/>
    <property type="evidence" value="ECO:0007669"/>
    <property type="project" value="UniProtKB-KW"/>
</dbReference>
<dbReference type="KEGG" id="phy:AJ81_10860"/>
<feature type="domain" description="Ribosomal protein L9" evidence="8">
    <location>
        <begin position="13"/>
        <end position="40"/>
    </location>
</feature>
<comment type="function">
    <text evidence="7">Binds to the 23S rRNA.</text>
</comment>
<dbReference type="InterPro" id="IPR000244">
    <property type="entry name" value="Ribosomal_bL9"/>
</dbReference>
<dbReference type="InterPro" id="IPR020070">
    <property type="entry name" value="Ribosomal_bL9_N"/>
</dbReference>
<evidence type="ECO:0000256" key="4">
    <source>
        <dbReference type="ARBA" id="ARBA00022980"/>
    </source>
</evidence>
<proteinExistence type="inferred from homology"/>
<dbReference type="RefSeq" id="WP_031502893.1">
    <property type="nucleotide sequence ID" value="NC_022795.1"/>
</dbReference>
<dbReference type="EMBL" id="CP007141">
    <property type="protein sequence ID" value="AJC74593.1"/>
    <property type="molecule type" value="Genomic_DNA"/>
</dbReference>
<dbReference type="Gene3D" id="3.10.430.100">
    <property type="entry name" value="Ribosomal protein L9, C-terminal domain"/>
    <property type="match status" value="1"/>
</dbReference>
<dbReference type="InterPro" id="IPR036935">
    <property type="entry name" value="Ribosomal_bL9_N_sf"/>
</dbReference>
<dbReference type="PaxDb" id="1123384-AJ81_10860"/>
<evidence type="ECO:0000256" key="5">
    <source>
        <dbReference type="ARBA" id="ARBA00023274"/>
    </source>
</evidence>
<dbReference type="InterPro" id="IPR036791">
    <property type="entry name" value="Ribosomal_bL9_C_sf"/>
</dbReference>
<evidence type="ECO:0000256" key="6">
    <source>
        <dbReference type="ARBA" id="ARBA00035292"/>
    </source>
</evidence>
<dbReference type="SUPFAM" id="SSF55658">
    <property type="entry name" value="L9 N-domain-like"/>
    <property type="match status" value="1"/>
</dbReference>
<dbReference type="Proteomes" id="UP000077469">
    <property type="component" value="Chromosome"/>
</dbReference>
<dbReference type="GO" id="GO:0019843">
    <property type="term" value="F:rRNA binding"/>
    <property type="evidence" value="ECO:0007669"/>
    <property type="project" value="UniProtKB-UniRule"/>
</dbReference>
<dbReference type="OrthoDB" id="9788336at2"/>
<evidence type="ECO:0000313" key="9">
    <source>
        <dbReference type="EMBL" id="AJC74593.1"/>
    </source>
</evidence>
<keyword evidence="10" id="KW-1185">Reference proteome</keyword>
<comment type="similarity">
    <text evidence="1 7">Belongs to the bacterial ribosomal protein bL9 family.</text>
</comment>
<dbReference type="NCBIfam" id="TIGR00158">
    <property type="entry name" value="L9"/>
    <property type="match status" value="1"/>
</dbReference>
<dbReference type="GO" id="GO:0006412">
    <property type="term" value="P:translation"/>
    <property type="evidence" value="ECO:0007669"/>
    <property type="project" value="UniProtKB-UniRule"/>
</dbReference>
<protein>
    <recommendedName>
        <fullName evidence="6 7">Large ribosomal subunit protein bL9</fullName>
    </recommendedName>
</protein>
<keyword evidence="2 7" id="KW-0699">rRNA-binding</keyword>
<gene>
    <name evidence="7" type="primary">rplI</name>
    <name evidence="9" type="ORF">AJ81_10860</name>
</gene>
<dbReference type="PANTHER" id="PTHR21368">
    <property type="entry name" value="50S RIBOSOMAL PROTEIN L9"/>
    <property type="match status" value="1"/>
</dbReference>
<dbReference type="InterPro" id="IPR009027">
    <property type="entry name" value="Ribosomal_bL9/RNase_H1_N"/>
</dbReference>
<evidence type="ECO:0000256" key="3">
    <source>
        <dbReference type="ARBA" id="ARBA00022884"/>
    </source>
</evidence>
<keyword evidence="4 7" id="KW-0689">Ribosomal protein</keyword>
<dbReference type="PROSITE" id="PS00651">
    <property type="entry name" value="RIBOSOMAL_L9"/>
    <property type="match status" value="1"/>
</dbReference>